<dbReference type="PANTHER" id="PTHR30086:SF6">
    <property type="entry name" value="AMINO ACID EFFLUX PROTEIN YCGF-RELATED"/>
    <property type="match status" value="1"/>
</dbReference>
<evidence type="ECO:0000256" key="4">
    <source>
        <dbReference type="ARBA" id="ARBA00022989"/>
    </source>
</evidence>
<feature type="transmembrane region" description="Helical" evidence="6">
    <location>
        <begin position="182"/>
        <end position="200"/>
    </location>
</feature>
<evidence type="ECO:0000256" key="1">
    <source>
        <dbReference type="ARBA" id="ARBA00004651"/>
    </source>
</evidence>
<feature type="transmembrane region" description="Helical" evidence="6">
    <location>
        <begin position="146"/>
        <end position="170"/>
    </location>
</feature>
<dbReference type="PANTHER" id="PTHR30086">
    <property type="entry name" value="ARGININE EXPORTER PROTEIN ARGO"/>
    <property type="match status" value="1"/>
</dbReference>
<dbReference type="EMBL" id="QQAY01000006">
    <property type="protein sequence ID" value="RDI41896.1"/>
    <property type="molecule type" value="Genomic_DNA"/>
</dbReference>
<evidence type="ECO:0000313" key="7">
    <source>
        <dbReference type="EMBL" id="RDI41896.1"/>
    </source>
</evidence>
<evidence type="ECO:0000256" key="5">
    <source>
        <dbReference type="ARBA" id="ARBA00023136"/>
    </source>
</evidence>
<keyword evidence="3 6" id="KW-0812">Transmembrane</keyword>
<comment type="subcellular location">
    <subcellularLocation>
        <location evidence="1">Cell membrane</location>
        <topology evidence="1">Multi-pass membrane protein</topology>
    </subcellularLocation>
</comment>
<name>A0A370GFC6_9BACI</name>
<proteinExistence type="predicted"/>
<gene>
    <name evidence="7" type="ORF">DFR59_10655</name>
</gene>
<dbReference type="InterPro" id="IPR001123">
    <property type="entry name" value="LeuE-type"/>
</dbReference>
<evidence type="ECO:0000256" key="2">
    <source>
        <dbReference type="ARBA" id="ARBA00022475"/>
    </source>
</evidence>
<evidence type="ECO:0000256" key="6">
    <source>
        <dbReference type="SAM" id="Phobius"/>
    </source>
</evidence>
<comment type="caution">
    <text evidence="7">The sequence shown here is derived from an EMBL/GenBank/DDBJ whole genome shotgun (WGS) entry which is preliminary data.</text>
</comment>
<evidence type="ECO:0000313" key="8">
    <source>
        <dbReference type="Proteomes" id="UP000255326"/>
    </source>
</evidence>
<organism evidence="7 8">
    <name type="scientific">Falsibacillus pallidus</name>
    <dbReference type="NCBI Taxonomy" id="493781"/>
    <lineage>
        <taxon>Bacteria</taxon>
        <taxon>Bacillati</taxon>
        <taxon>Bacillota</taxon>
        <taxon>Bacilli</taxon>
        <taxon>Bacillales</taxon>
        <taxon>Bacillaceae</taxon>
        <taxon>Falsibacillus</taxon>
    </lineage>
</organism>
<dbReference type="GO" id="GO:0005886">
    <property type="term" value="C:plasma membrane"/>
    <property type="evidence" value="ECO:0007669"/>
    <property type="project" value="UniProtKB-SubCell"/>
</dbReference>
<keyword evidence="8" id="KW-1185">Reference proteome</keyword>
<keyword evidence="4 6" id="KW-1133">Transmembrane helix</keyword>
<dbReference type="GO" id="GO:0015171">
    <property type="term" value="F:amino acid transmembrane transporter activity"/>
    <property type="evidence" value="ECO:0007669"/>
    <property type="project" value="TreeGrafter"/>
</dbReference>
<sequence>MLFLSYIFLGLSLSAPIGPINAAQMDKGIKYGFMHAWLVGFGAMAADLVFMMLIFFGGAQFLDMPFLKTLLWSFGCFVLIYTGAESILSAGKAAKKEDMKTESKGKSFMAGFMMALSNPLNILFWFGIYGSVLAKTAEASLDKKDVFLNSAGIFVGIFLWDLLMALIAGMFKQTMAPKLLKIISQIAGAVLIGFGLYFGWQAYKELFM</sequence>
<feature type="transmembrane region" description="Helical" evidence="6">
    <location>
        <begin position="32"/>
        <end position="57"/>
    </location>
</feature>
<dbReference type="AlphaFoldDB" id="A0A370GFC6"/>
<feature type="transmembrane region" description="Helical" evidence="6">
    <location>
        <begin position="69"/>
        <end position="88"/>
    </location>
</feature>
<feature type="transmembrane region" description="Helical" evidence="6">
    <location>
        <begin position="108"/>
        <end position="134"/>
    </location>
</feature>
<dbReference type="OrthoDB" id="7874789at2"/>
<keyword evidence="2" id="KW-1003">Cell membrane</keyword>
<dbReference type="Pfam" id="PF01810">
    <property type="entry name" value="LysE"/>
    <property type="match status" value="1"/>
</dbReference>
<dbReference type="Proteomes" id="UP000255326">
    <property type="component" value="Unassembled WGS sequence"/>
</dbReference>
<reference evidence="7 8" key="1">
    <citation type="submission" date="2018-07" db="EMBL/GenBank/DDBJ databases">
        <title>Genomic Encyclopedia of Type Strains, Phase IV (KMG-IV): sequencing the most valuable type-strain genomes for metagenomic binning, comparative biology and taxonomic classification.</title>
        <authorList>
            <person name="Goeker M."/>
        </authorList>
    </citation>
    <scope>NUCLEOTIDE SEQUENCE [LARGE SCALE GENOMIC DNA]</scope>
    <source>
        <strain evidence="7 8">DSM 25281</strain>
    </source>
</reference>
<keyword evidence="5 6" id="KW-0472">Membrane</keyword>
<dbReference type="RefSeq" id="WP_114745784.1">
    <property type="nucleotide sequence ID" value="NZ_QQAY01000006.1"/>
</dbReference>
<evidence type="ECO:0000256" key="3">
    <source>
        <dbReference type="ARBA" id="ARBA00022692"/>
    </source>
</evidence>
<accession>A0A370GFC6</accession>
<protein>
    <submittedName>
        <fullName evidence="7">Threonine/homoserine/homoserine lactone efflux protein</fullName>
    </submittedName>
</protein>